<organism evidence="2 3">
    <name type="scientific">Solanum commersonii</name>
    <name type="common">Commerson's wild potato</name>
    <name type="synonym">Commerson's nightshade</name>
    <dbReference type="NCBI Taxonomy" id="4109"/>
    <lineage>
        <taxon>Eukaryota</taxon>
        <taxon>Viridiplantae</taxon>
        <taxon>Streptophyta</taxon>
        <taxon>Embryophyta</taxon>
        <taxon>Tracheophyta</taxon>
        <taxon>Spermatophyta</taxon>
        <taxon>Magnoliopsida</taxon>
        <taxon>eudicotyledons</taxon>
        <taxon>Gunneridae</taxon>
        <taxon>Pentapetalae</taxon>
        <taxon>asterids</taxon>
        <taxon>lamiids</taxon>
        <taxon>Solanales</taxon>
        <taxon>Solanaceae</taxon>
        <taxon>Solanoideae</taxon>
        <taxon>Solaneae</taxon>
        <taxon>Solanum</taxon>
    </lineage>
</organism>
<feature type="compositionally biased region" description="Basic and acidic residues" evidence="1">
    <location>
        <begin position="59"/>
        <end position="79"/>
    </location>
</feature>
<dbReference type="Proteomes" id="UP000824120">
    <property type="component" value="Chromosome 10"/>
</dbReference>
<feature type="compositionally biased region" description="Polar residues" evidence="1">
    <location>
        <begin position="41"/>
        <end position="54"/>
    </location>
</feature>
<keyword evidence="3" id="KW-1185">Reference proteome</keyword>
<dbReference type="EMBL" id="JACXVP010000010">
    <property type="protein sequence ID" value="KAG5579969.1"/>
    <property type="molecule type" value="Genomic_DNA"/>
</dbReference>
<evidence type="ECO:0000256" key="1">
    <source>
        <dbReference type="SAM" id="MobiDB-lite"/>
    </source>
</evidence>
<evidence type="ECO:0000313" key="3">
    <source>
        <dbReference type="Proteomes" id="UP000824120"/>
    </source>
</evidence>
<evidence type="ECO:0000313" key="2">
    <source>
        <dbReference type="EMBL" id="KAG5579969.1"/>
    </source>
</evidence>
<accession>A0A9J5WVW6</accession>
<comment type="caution">
    <text evidence="2">The sequence shown here is derived from an EMBL/GenBank/DDBJ whole genome shotgun (WGS) entry which is preliminary data.</text>
</comment>
<protein>
    <submittedName>
        <fullName evidence="2">Uncharacterized protein</fullName>
    </submittedName>
</protein>
<proteinExistence type="predicted"/>
<sequence>MTSNYLFKSLTSLEIYRRRKRSHGFGLGTYTSVEARDEYQQHGTHQQRPQYSNIHRQRPQHDNTRRQRPQHDNIHRQRP</sequence>
<feature type="region of interest" description="Disordered" evidence="1">
    <location>
        <begin position="36"/>
        <end position="79"/>
    </location>
</feature>
<dbReference type="AlphaFoldDB" id="A0A9J5WVW6"/>
<gene>
    <name evidence="2" type="ORF">H5410_050596</name>
</gene>
<reference evidence="2 3" key="1">
    <citation type="submission" date="2020-09" db="EMBL/GenBank/DDBJ databases">
        <title>De no assembly of potato wild relative species, Solanum commersonii.</title>
        <authorList>
            <person name="Cho K."/>
        </authorList>
    </citation>
    <scope>NUCLEOTIDE SEQUENCE [LARGE SCALE GENOMIC DNA]</scope>
    <source>
        <strain evidence="2">LZ3.2</strain>
        <tissue evidence="2">Leaf</tissue>
    </source>
</reference>
<name>A0A9J5WVW6_SOLCO</name>